<dbReference type="GO" id="GO:0006260">
    <property type="term" value="P:DNA replication"/>
    <property type="evidence" value="ECO:0007669"/>
    <property type="project" value="UniProtKB-UniRule"/>
</dbReference>
<accession>A0A5D2KM21</accession>
<gene>
    <name evidence="1" type="ORF">ES332_D06G208900v1</name>
</gene>
<evidence type="ECO:0000313" key="2">
    <source>
        <dbReference type="Proteomes" id="UP000322667"/>
    </source>
</evidence>
<reference evidence="1 2" key="1">
    <citation type="submission" date="2019-07" db="EMBL/GenBank/DDBJ databases">
        <title>WGS assembly of Gossypium tomentosum.</title>
        <authorList>
            <person name="Chen Z.J."/>
            <person name="Sreedasyam A."/>
            <person name="Ando A."/>
            <person name="Song Q."/>
            <person name="De L."/>
            <person name="Hulse-Kemp A."/>
            <person name="Ding M."/>
            <person name="Ye W."/>
            <person name="Kirkbride R."/>
            <person name="Jenkins J."/>
            <person name="Plott C."/>
            <person name="Lovell J."/>
            <person name="Lin Y.-M."/>
            <person name="Vaughn R."/>
            <person name="Liu B."/>
            <person name="Li W."/>
            <person name="Simpson S."/>
            <person name="Scheffler B."/>
            <person name="Saski C."/>
            <person name="Grover C."/>
            <person name="Hu G."/>
            <person name="Conover J."/>
            <person name="Carlson J."/>
            <person name="Shu S."/>
            <person name="Boston L."/>
            <person name="Williams M."/>
            <person name="Peterson D."/>
            <person name="Mcgee K."/>
            <person name="Jones D."/>
            <person name="Wendel J."/>
            <person name="Stelly D."/>
            <person name="Grimwood J."/>
            <person name="Schmutz J."/>
        </authorList>
    </citation>
    <scope>NUCLEOTIDE SEQUENCE [LARGE SCALE GENOMIC DNA]</scope>
    <source>
        <strain evidence="1">7179.01</strain>
    </source>
</reference>
<organism evidence="1 2">
    <name type="scientific">Gossypium tomentosum</name>
    <name type="common">Hawaiian cotton</name>
    <name type="synonym">Gossypium sandvicense</name>
    <dbReference type="NCBI Taxonomy" id="34277"/>
    <lineage>
        <taxon>Eukaryota</taxon>
        <taxon>Viridiplantae</taxon>
        <taxon>Streptophyta</taxon>
        <taxon>Embryophyta</taxon>
        <taxon>Tracheophyta</taxon>
        <taxon>Spermatophyta</taxon>
        <taxon>Magnoliopsida</taxon>
        <taxon>eudicotyledons</taxon>
        <taxon>Gunneridae</taxon>
        <taxon>Pentapetalae</taxon>
        <taxon>rosids</taxon>
        <taxon>malvids</taxon>
        <taxon>Malvales</taxon>
        <taxon>Malvaceae</taxon>
        <taxon>Malvoideae</taxon>
        <taxon>Gossypium</taxon>
    </lineage>
</organism>
<protein>
    <recommendedName>
        <fullName evidence="3">Origin recognition complex subunit 2</fullName>
    </recommendedName>
</protein>
<sequence>MGSSKKKFARKLSEINVVDEQELREASANIEPKHHNDVADLINSYKSLYPKWVFDLSKHYTRDCVDFVGWKVYGEESCFLEATSGLLLVTGGHYIFYCYPCFVIDLLTALKYWMYDICYSIASWIYEHVC</sequence>
<dbReference type="AlphaFoldDB" id="A0A5D2KM21"/>
<evidence type="ECO:0000313" key="1">
    <source>
        <dbReference type="EMBL" id="TYH67736.1"/>
    </source>
</evidence>
<proteinExistence type="predicted"/>
<evidence type="ECO:0008006" key="3">
    <source>
        <dbReference type="Google" id="ProtNLM"/>
    </source>
</evidence>
<dbReference type="GO" id="GO:0005664">
    <property type="term" value="C:nuclear origin of replication recognition complex"/>
    <property type="evidence" value="ECO:0007669"/>
    <property type="project" value="UniProtKB-UniRule"/>
</dbReference>
<keyword evidence="2" id="KW-1185">Reference proteome</keyword>
<dbReference type="Proteomes" id="UP000322667">
    <property type="component" value="Chromosome D06"/>
</dbReference>
<dbReference type="GO" id="GO:0003688">
    <property type="term" value="F:DNA replication origin binding"/>
    <property type="evidence" value="ECO:0007669"/>
    <property type="project" value="UniProtKB-UniRule"/>
</dbReference>
<dbReference type="EMBL" id="CM017628">
    <property type="protein sequence ID" value="TYH67736.1"/>
    <property type="molecule type" value="Genomic_DNA"/>
</dbReference>
<name>A0A5D2KM21_GOSTO</name>